<feature type="modified residue" description="4-aspartylphosphate" evidence="2">
    <location>
        <position position="63"/>
    </location>
</feature>
<dbReference type="GO" id="GO:0006355">
    <property type="term" value="P:regulation of DNA-templated transcription"/>
    <property type="evidence" value="ECO:0007669"/>
    <property type="project" value="InterPro"/>
</dbReference>
<dbReference type="PANTHER" id="PTHR45566:SF1">
    <property type="entry name" value="HTH-TYPE TRANSCRIPTIONAL REGULATOR YHJB-RELATED"/>
    <property type="match status" value="1"/>
</dbReference>
<feature type="domain" description="Response regulatory" evidence="3">
    <location>
        <begin position="12"/>
        <end position="139"/>
    </location>
</feature>
<keyword evidence="2" id="KW-0597">Phosphoprotein</keyword>
<reference evidence="4" key="1">
    <citation type="submission" date="2018-12" db="EMBL/GenBank/DDBJ databases">
        <authorList>
            <person name="Will S."/>
            <person name="Neumann-Schaal M."/>
            <person name="Henke P."/>
        </authorList>
    </citation>
    <scope>NUCLEOTIDE SEQUENCE</scope>
    <source>
        <strain evidence="4">PCC 7102</strain>
    </source>
</reference>
<gene>
    <name evidence="4" type="ORF">DSM106972_014480</name>
</gene>
<keyword evidence="5" id="KW-1185">Reference proteome</keyword>
<dbReference type="EMBL" id="RSCL01000003">
    <property type="protein sequence ID" value="RUT08280.1"/>
    <property type="molecule type" value="Genomic_DNA"/>
</dbReference>
<evidence type="ECO:0000259" key="3">
    <source>
        <dbReference type="PROSITE" id="PS50110"/>
    </source>
</evidence>
<sequence length="223" mass="25262">MYQQDLRQKKLKILVVDDHELALYATVDVIRKEYNLAEILQAQTTEDALKRAGSNELNLAVIDLNMPEVAGGTAKVESGIELLKTLMQSYKNLNIVVQTATPRSLVRLKPAISSHEGGFTVADKSLPMNEMLTKVDWSLKGLIYTPAEIRSGLEVKPEWLEVLQLAFKEGLQDIAIAKRMNVAERTVRHYWSKIYDALRVYPDEGKNLRIQTEIRAREEGLID</sequence>
<dbReference type="PROSITE" id="PS50110">
    <property type="entry name" value="RESPONSE_REGULATORY"/>
    <property type="match status" value="1"/>
</dbReference>
<name>A0A433VQA1_9CYAN</name>
<dbReference type="SUPFAM" id="SSF46894">
    <property type="entry name" value="C-terminal effector domain of the bipartite response regulators"/>
    <property type="match status" value="1"/>
</dbReference>
<dbReference type="RefSeq" id="WP_127080104.1">
    <property type="nucleotide sequence ID" value="NZ_RSCL01000003.1"/>
</dbReference>
<dbReference type="GO" id="GO:0003677">
    <property type="term" value="F:DNA binding"/>
    <property type="evidence" value="ECO:0007669"/>
    <property type="project" value="UniProtKB-KW"/>
</dbReference>
<dbReference type="InterPro" id="IPR036388">
    <property type="entry name" value="WH-like_DNA-bd_sf"/>
</dbReference>
<reference evidence="4" key="2">
    <citation type="journal article" date="2019" name="Genome Biol. Evol.">
        <title>Day and night: Metabolic profiles and evolutionary relationships of six axenic non-marine cyanobacteria.</title>
        <authorList>
            <person name="Will S.E."/>
            <person name="Henke P."/>
            <person name="Boedeker C."/>
            <person name="Huang S."/>
            <person name="Brinkmann H."/>
            <person name="Rohde M."/>
            <person name="Jarek M."/>
            <person name="Friedl T."/>
            <person name="Seufert S."/>
            <person name="Schumacher M."/>
            <person name="Overmann J."/>
            <person name="Neumann-Schaal M."/>
            <person name="Petersen J."/>
        </authorList>
    </citation>
    <scope>NUCLEOTIDE SEQUENCE [LARGE SCALE GENOMIC DNA]</scope>
    <source>
        <strain evidence="4">PCC 7102</strain>
    </source>
</reference>
<dbReference type="PANTHER" id="PTHR45566">
    <property type="entry name" value="HTH-TYPE TRANSCRIPTIONAL REGULATOR YHJB-RELATED"/>
    <property type="match status" value="1"/>
</dbReference>
<dbReference type="InterPro" id="IPR011006">
    <property type="entry name" value="CheY-like_superfamily"/>
</dbReference>
<dbReference type="Pfam" id="PF00072">
    <property type="entry name" value="Response_reg"/>
    <property type="match status" value="1"/>
</dbReference>
<dbReference type="SUPFAM" id="SSF52172">
    <property type="entry name" value="CheY-like"/>
    <property type="match status" value="1"/>
</dbReference>
<dbReference type="AlphaFoldDB" id="A0A433VQA1"/>
<accession>A0A433VQA1</accession>
<dbReference type="InterPro" id="IPR001789">
    <property type="entry name" value="Sig_transdc_resp-reg_receiver"/>
</dbReference>
<proteinExistence type="predicted"/>
<evidence type="ECO:0000256" key="1">
    <source>
        <dbReference type="ARBA" id="ARBA00023125"/>
    </source>
</evidence>
<evidence type="ECO:0000313" key="5">
    <source>
        <dbReference type="Proteomes" id="UP000271624"/>
    </source>
</evidence>
<evidence type="ECO:0000313" key="4">
    <source>
        <dbReference type="EMBL" id="RUT08280.1"/>
    </source>
</evidence>
<comment type="caution">
    <text evidence="4">The sequence shown here is derived from an EMBL/GenBank/DDBJ whole genome shotgun (WGS) entry which is preliminary data.</text>
</comment>
<dbReference type="InterPro" id="IPR016032">
    <property type="entry name" value="Sig_transdc_resp-reg_C-effctor"/>
</dbReference>
<dbReference type="InterPro" id="IPR051015">
    <property type="entry name" value="EvgA-like"/>
</dbReference>
<protein>
    <submittedName>
        <fullName evidence="4">LuxR family transcriptional regulator</fullName>
    </submittedName>
</protein>
<organism evidence="4 5">
    <name type="scientific">Dulcicalothrix desertica PCC 7102</name>
    <dbReference type="NCBI Taxonomy" id="232991"/>
    <lineage>
        <taxon>Bacteria</taxon>
        <taxon>Bacillati</taxon>
        <taxon>Cyanobacteriota</taxon>
        <taxon>Cyanophyceae</taxon>
        <taxon>Nostocales</taxon>
        <taxon>Calotrichaceae</taxon>
        <taxon>Dulcicalothrix</taxon>
    </lineage>
</organism>
<keyword evidence="1" id="KW-0238">DNA-binding</keyword>
<dbReference type="Gene3D" id="3.40.50.2300">
    <property type="match status" value="1"/>
</dbReference>
<dbReference type="OrthoDB" id="495017at2"/>
<evidence type="ECO:0000256" key="2">
    <source>
        <dbReference type="PROSITE-ProRule" id="PRU00169"/>
    </source>
</evidence>
<dbReference type="Gene3D" id="1.10.10.10">
    <property type="entry name" value="Winged helix-like DNA-binding domain superfamily/Winged helix DNA-binding domain"/>
    <property type="match status" value="1"/>
</dbReference>
<dbReference type="GO" id="GO:0000160">
    <property type="term" value="P:phosphorelay signal transduction system"/>
    <property type="evidence" value="ECO:0007669"/>
    <property type="project" value="InterPro"/>
</dbReference>
<dbReference type="Proteomes" id="UP000271624">
    <property type="component" value="Unassembled WGS sequence"/>
</dbReference>